<organism evidence="6 7">
    <name type="scientific">Streptomyces tardus</name>
    <dbReference type="NCBI Taxonomy" id="2780544"/>
    <lineage>
        <taxon>Bacteria</taxon>
        <taxon>Bacillati</taxon>
        <taxon>Actinomycetota</taxon>
        <taxon>Actinomycetes</taxon>
        <taxon>Kitasatosporales</taxon>
        <taxon>Streptomycetaceae</taxon>
        <taxon>Streptomyces</taxon>
    </lineage>
</organism>
<dbReference type="GO" id="GO:0005886">
    <property type="term" value="C:plasma membrane"/>
    <property type="evidence" value="ECO:0007669"/>
    <property type="project" value="TreeGrafter"/>
</dbReference>
<dbReference type="GO" id="GO:0016887">
    <property type="term" value="F:ATP hydrolysis activity"/>
    <property type="evidence" value="ECO:0007669"/>
    <property type="project" value="InterPro"/>
</dbReference>
<keyword evidence="7" id="KW-1185">Reference proteome</keyword>
<name>A0A949JDH8_9ACTN</name>
<dbReference type="RefSeq" id="WP_211041612.1">
    <property type="nucleotide sequence ID" value="NZ_JAELVF020000001.1"/>
</dbReference>
<protein>
    <submittedName>
        <fullName evidence="6">ABC transporter ATP-binding protein</fullName>
    </submittedName>
</protein>
<keyword evidence="1" id="KW-0813">Transport</keyword>
<evidence type="ECO:0000256" key="2">
    <source>
        <dbReference type="ARBA" id="ARBA00022741"/>
    </source>
</evidence>
<evidence type="ECO:0000256" key="1">
    <source>
        <dbReference type="ARBA" id="ARBA00022448"/>
    </source>
</evidence>
<dbReference type="InterPro" id="IPR003593">
    <property type="entry name" value="AAA+_ATPase"/>
</dbReference>
<dbReference type="InterPro" id="IPR003439">
    <property type="entry name" value="ABC_transporter-like_ATP-bd"/>
</dbReference>
<dbReference type="PROSITE" id="PS50893">
    <property type="entry name" value="ABC_TRANSPORTER_2"/>
    <property type="match status" value="1"/>
</dbReference>
<accession>A0A949JDH8</accession>
<dbReference type="Pfam" id="PF00005">
    <property type="entry name" value="ABC_tran"/>
    <property type="match status" value="1"/>
</dbReference>
<dbReference type="PANTHER" id="PTHR45772:SF2">
    <property type="entry name" value="ABC TRANSPORTER ATP-BINDING PROTEIN"/>
    <property type="match status" value="1"/>
</dbReference>
<reference evidence="6" key="1">
    <citation type="submission" date="2021-06" db="EMBL/GenBank/DDBJ databases">
        <title>Sequencing of actinobacteria type strains.</title>
        <authorList>
            <person name="Nguyen G.-S."/>
            <person name="Wentzel A."/>
        </authorList>
    </citation>
    <scope>NUCLEOTIDE SEQUENCE</scope>
    <source>
        <strain evidence="6">P38-E01</strain>
    </source>
</reference>
<evidence type="ECO:0000313" key="7">
    <source>
        <dbReference type="Proteomes" id="UP000694501"/>
    </source>
</evidence>
<sequence length="275" mass="29681">MSPSTRPLLSLDRLTRAYGSLTAVNNVSLELPAGARHALIGPNGAGKTTLLNLVAGTDRPTAGRISWDGEDLTRTAPARRSRLGIGRSFQHPIGIGELSALENVVLACWRHHPERRAAWRRAERLRRLRATALEQLDAVGLADVAHRPAGALSHGQRRMLDLAAALAGRPRLLLLDEPAAGLTDRDIERLLEVLGRLPEDVAFVLIEHHIDVVAQLVDTVSVLVEGTMLRSGPTREVLSHPDVRTAYLGTTADDVDPGGPETNTGGERVADEGRR</sequence>
<dbReference type="PROSITE" id="PS00211">
    <property type="entry name" value="ABC_TRANSPORTER_1"/>
    <property type="match status" value="1"/>
</dbReference>
<dbReference type="PANTHER" id="PTHR45772">
    <property type="entry name" value="CONSERVED COMPONENT OF ABC TRANSPORTER FOR NATURAL AMINO ACIDS-RELATED"/>
    <property type="match status" value="1"/>
</dbReference>
<dbReference type="EMBL" id="JAELVF020000001">
    <property type="protein sequence ID" value="MBU7597432.1"/>
    <property type="molecule type" value="Genomic_DNA"/>
</dbReference>
<feature type="domain" description="ABC transporter" evidence="5">
    <location>
        <begin position="9"/>
        <end position="250"/>
    </location>
</feature>
<dbReference type="GO" id="GO:0005524">
    <property type="term" value="F:ATP binding"/>
    <property type="evidence" value="ECO:0007669"/>
    <property type="project" value="UniProtKB-KW"/>
</dbReference>
<dbReference type="Proteomes" id="UP000694501">
    <property type="component" value="Unassembled WGS sequence"/>
</dbReference>
<keyword evidence="2" id="KW-0547">Nucleotide-binding</keyword>
<dbReference type="InterPro" id="IPR051120">
    <property type="entry name" value="ABC_AA/LPS_Transport"/>
</dbReference>
<dbReference type="InterPro" id="IPR027417">
    <property type="entry name" value="P-loop_NTPase"/>
</dbReference>
<evidence type="ECO:0000313" key="6">
    <source>
        <dbReference type="EMBL" id="MBU7597432.1"/>
    </source>
</evidence>
<keyword evidence="3 6" id="KW-0067">ATP-binding</keyword>
<evidence type="ECO:0000259" key="5">
    <source>
        <dbReference type="PROSITE" id="PS50893"/>
    </source>
</evidence>
<dbReference type="CDD" id="cd03219">
    <property type="entry name" value="ABC_Mj1267_LivG_branched"/>
    <property type="match status" value="1"/>
</dbReference>
<evidence type="ECO:0000256" key="4">
    <source>
        <dbReference type="SAM" id="MobiDB-lite"/>
    </source>
</evidence>
<proteinExistence type="predicted"/>
<gene>
    <name evidence="6" type="ORF">JGS22_007250</name>
</gene>
<feature type="region of interest" description="Disordered" evidence="4">
    <location>
        <begin position="249"/>
        <end position="275"/>
    </location>
</feature>
<dbReference type="SUPFAM" id="SSF52540">
    <property type="entry name" value="P-loop containing nucleoside triphosphate hydrolases"/>
    <property type="match status" value="1"/>
</dbReference>
<dbReference type="SMART" id="SM00382">
    <property type="entry name" value="AAA"/>
    <property type="match status" value="1"/>
</dbReference>
<dbReference type="AlphaFoldDB" id="A0A949JDH8"/>
<evidence type="ECO:0000256" key="3">
    <source>
        <dbReference type="ARBA" id="ARBA00022840"/>
    </source>
</evidence>
<comment type="caution">
    <text evidence="6">The sequence shown here is derived from an EMBL/GenBank/DDBJ whole genome shotgun (WGS) entry which is preliminary data.</text>
</comment>
<dbReference type="Gene3D" id="3.40.50.300">
    <property type="entry name" value="P-loop containing nucleotide triphosphate hydrolases"/>
    <property type="match status" value="1"/>
</dbReference>
<dbReference type="InterPro" id="IPR017871">
    <property type="entry name" value="ABC_transporter-like_CS"/>
</dbReference>